<evidence type="ECO:0000313" key="3">
    <source>
        <dbReference type="EMBL" id="ALT06328.1"/>
    </source>
</evidence>
<protein>
    <submittedName>
        <fullName evidence="3">ParB/RepB/Spo0J family partition protein</fullName>
    </submittedName>
</protein>
<dbReference type="InterPro" id="IPR036086">
    <property type="entry name" value="ParB/Sulfiredoxin_sf"/>
</dbReference>
<dbReference type="GO" id="GO:0005694">
    <property type="term" value="C:chromosome"/>
    <property type="evidence" value="ECO:0007669"/>
    <property type="project" value="TreeGrafter"/>
</dbReference>
<evidence type="ECO:0000256" key="1">
    <source>
        <dbReference type="SAM" id="MobiDB-lite"/>
    </source>
</evidence>
<geneLocation type="plasmid" evidence="3">
    <name>pKPC2_CF65</name>
</geneLocation>
<dbReference type="SMART" id="SM00470">
    <property type="entry name" value="ParB"/>
    <property type="match status" value="1"/>
</dbReference>
<sequence>MSESMTVKLSQLKSKSNQDRKDWNSPSAREHIEQLKRSIGLELPNGKIYGIREPIVVKRGQDDDSFVILRGESRWRAGREVEEEKSIELECEIKIVSYDDKVLEHLDHVSENTLKRPLNIFERAASIKKDKDNGLSTEQIIAIHGLSNKTVVSKYMSVFRLSKAQQKIIQDSFINDLNLINKLAKVSDDDIKELRQRCESGEQAKKVISEILNRNIERAPKEPAYRLSLSKSQYSVILELLNINPEDIDNPDEDIETILKNKLEELSSPEIREVADSE</sequence>
<dbReference type="AlphaFoldDB" id="A0A0U2R0K8"/>
<name>A0A0U2R0K8_CITFR</name>
<dbReference type="InterPro" id="IPR003115">
    <property type="entry name" value="ParB_N"/>
</dbReference>
<dbReference type="GO" id="GO:0007059">
    <property type="term" value="P:chromosome segregation"/>
    <property type="evidence" value="ECO:0007669"/>
    <property type="project" value="TreeGrafter"/>
</dbReference>
<gene>
    <name evidence="3" type="ORF">pKPC2_CF65_00025</name>
</gene>
<dbReference type="Gene3D" id="3.90.1530.10">
    <property type="entry name" value="Conserved hypothetical protein from pyrococcus furiosus pfu- 392566-001, ParB domain"/>
    <property type="match status" value="1"/>
</dbReference>
<dbReference type="Gene3D" id="1.10.10.2830">
    <property type="match status" value="1"/>
</dbReference>
<accession>A0A0U2R0K8</accession>
<dbReference type="Pfam" id="PF02195">
    <property type="entry name" value="ParB_N"/>
    <property type="match status" value="1"/>
</dbReference>
<dbReference type="PANTHER" id="PTHR33375">
    <property type="entry name" value="CHROMOSOME-PARTITIONING PROTEIN PARB-RELATED"/>
    <property type="match status" value="1"/>
</dbReference>
<reference evidence="3" key="1">
    <citation type="submission" date="2015-11" db="EMBL/GenBank/DDBJ databases">
        <authorList>
            <person name="Zong Z."/>
            <person name="Wu W."/>
            <person name="Feng Y."/>
        </authorList>
    </citation>
    <scope>NUCLEOTIDE SEQUENCE</scope>
    <source>
        <strain evidence="3">WCHCF65</strain>
        <plasmid evidence="3">pKPC2_CF65</plasmid>
    </source>
</reference>
<feature type="domain" description="ParB-like N-terminal" evidence="2">
    <location>
        <begin position="5"/>
        <end position="113"/>
    </location>
</feature>
<evidence type="ECO:0000259" key="2">
    <source>
        <dbReference type="SMART" id="SM00470"/>
    </source>
</evidence>
<feature type="compositionally biased region" description="Basic and acidic residues" evidence="1">
    <location>
        <begin position="16"/>
        <end position="29"/>
    </location>
</feature>
<dbReference type="EMBL" id="KU176944">
    <property type="protein sequence ID" value="ALT06328.1"/>
    <property type="molecule type" value="Genomic_DNA"/>
</dbReference>
<dbReference type="PANTHER" id="PTHR33375:SF1">
    <property type="entry name" value="CHROMOSOME-PARTITIONING PROTEIN PARB-RELATED"/>
    <property type="match status" value="1"/>
</dbReference>
<feature type="region of interest" description="Disordered" evidence="1">
    <location>
        <begin position="1"/>
        <end position="29"/>
    </location>
</feature>
<proteinExistence type="predicted"/>
<dbReference type="SUPFAM" id="SSF110849">
    <property type="entry name" value="ParB/Sulfiredoxin"/>
    <property type="match status" value="1"/>
</dbReference>
<organism evidence="3">
    <name type="scientific">Citrobacter freundii</name>
    <dbReference type="NCBI Taxonomy" id="546"/>
    <lineage>
        <taxon>Bacteria</taxon>
        <taxon>Pseudomonadati</taxon>
        <taxon>Pseudomonadota</taxon>
        <taxon>Gammaproteobacteria</taxon>
        <taxon>Enterobacterales</taxon>
        <taxon>Enterobacteriaceae</taxon>
        <taxon>Citrobacter</taxon>
        <taxon>Citrobacter freundii complex</taxon>
    </lineage>
</organism>
<dbReference type="InterPro" id="IPR050336">
    <property type="entry name" value="Chromosome_partition/occlusion"/>
</dbReference>
<dbReference type="RefSeq" id="WP_053389856.1">
    <property type="nucleotide sequence ID" value="NZ_KU176944.1"/>
</dbReference>
<keyword evidence="3" id="KW-0614">Plasmid</keyword>
<feature type="compositionally biased region" description="Polar residues" evidence="1">
    <location>
        <begin position="1"/>
        <end position="15"/>
    </location>
</feature>